<reference evidence="1 2" key="1">
    <citation type="submission" date="2020-02" db="EMBL/GenBank/DDBJ databases">
        <title>Comparative genomics of sulfur disproportionating microorganisms.</title>
        <authorList>
            <person name="Ward L.M."/>
            <person name="Bertran E."/>
            <person name="Johnston D.T."/>
        </authorList>
    </citation>
    <scope>NUCLEOTIDE SEQUENCE [LARGE SCALE GENOMIC DNA]</scope>
    <source>
        <strain evidence="1 2">DSM 100025</strain>
    </source>
</reference>
<dbReference type="AlphaFoldDB" id="A0A6N9TMD4"/>
<comment type="caution">
    <text evidence="1">The sequence shown here is derived from an EMBL/GenBank/DDBJ whole genome shotgun (WGS) entry which is preliminary data.</text>
</comment>
<sequence length="178" mass="19661">MPAEPPGWPGPDLPDPGAFLAARRRIEAFFAAGEAAGLRRLGRRLLAAFEAVDRPIQALTAEVCPYCGSVCCNRRHGIPERDDLVAFAAMGLTPPGYRLEGDPRDPCDFLGPRGCRLPRAARPFRCTWYFCDPLRLHVEIAPPAEYRLHVRRLESLAAARRELLAAFEAAWKASDPSP</sequence>
<keyword evidence="2" id="KW-1185">Reference proteome</keyword>
<proteinExistence type="predicted"/>
<gene>
    <name evidence="1" type="ORF">G3N55_06245</name>
</gene>
<accession>A0A6N9TMD4</accession>
<evidence type="ECO:0000313" key="1">
    <source>
        <dbReference type="EMBL" id="NDY42442.1"/>
    </source>
</evidence>
<organism evidence="1 2">
    <name type="scientific">Dissulfurirhabdus thermomarina</name>
    <dbReference type="NCBI Taxonomy" id="1765737"/>
    <lineage>
        <taxon>Bacteria</taxon>
        <taxon>Deltaproteobacteria</taxon>
        <taxon>Dissulfurirhabdaceae</taxon>
        <taxon>Dissulfurirhabdus</taxon>
    </lineage>
</organism>
<dbReference type="RefSeq" id="WP_163298582.1">
    <property type="nucleotide sequence ID" value="NZ_JAAGRR010000057.1"/>
</dbReference>
<name>A0A6N9TMD4_DISTH</name>
<dbReference type="EMBL" id="JAAGRR010000057">
    <property type="protein sequence ID" value="NDY42442.1"/>
    <property type="molecule type" value="Genomic_DNA"/>
</dbReference>
<evidence type="ECO:0000313" key="2">
    <source>
        <dbReference type="Proteomes" id="UP000469346"/>
    </source>
</evidence>
<protein>
    <submittedName>
        <fullName evidence="1">Uncharacterized protein</fullName>
    </submittedName>
</protein>
<dbReference type="Proteomes" id="UP000469346">
    <property type="component" value="Unassembled WGS sequence"/>
</dbReference>